<evidence type="ECO:0000256" key="1">
    <source>
        <dbReference type="SAM" id="MobiDB-lite"/>
    </source>
</evidence>
<comment type="caution">
    <text evidence="2">The sequence shown here is derived from an EMBL/GenBank/DDBJ whole genome shotgun (WGS) entry which is preliminary data.</text>
</comment>
<dbReference type="EMBL" id="LGUT01001107">
    <property type="protein sequence ID" value="KOG89629.1"/>
    <property type="molecule type" value="Genomic_DNA"/>
</dbReference>
<evidence type="ECO:0000313" key="3">
    <source>
        <dbReference type="Proteomes" id="UP000037020"/>
    </source>
</evidence>
<protein>
    <submittedName>
        <fullName evidence="2">Uncharacterized protein</fullName>
    </submittedName>
</protein>
<accession>A0ABR5J867</accession>
<dbReference type="Proteomes" id="UP000037020">
    <property type="component" value="Unassembled WGS sequence"/>
</dbReference>
<gene>
    <name evidence="2" type="ORF">ADK38_13230</name>
</gene>
<feature type="region of interest" description="Disordered" evidence="1">
    <location>
        <begin position="1"/>
        <end position="25"/>
    </location>
</feature>
<proteinExistence type="predicted"/>
<keyword evidence="3" id="KW-1185">Reference proteome</keyword>
<evidence type="ECO:0000313" key="2">
    <source>
        <dbReference type="EMBL" id="KOG89629.1"/>
    </source>
</evidence>
<reference evidence="2 3" key="1">
    <citation type="submission" date="2015-07" db="EMBL/GenBank/DDBJ databases">
        <authorList>
            <person name="Ju K.-S."/>
            <person name="Doroghazi J.R."/>
            <person name="Metcalf W.W."/>
        </authorList>
    </citation>
    <scope>NUCLEOTIDE SEQUENCE [LARGE SCALE GENOMIC DNA]</scope>
    <source>
        <strain evidence="2 3">NRRL B-3589</strain>
    </source>
</reference>
<sequence length="86" mass="9279">MLRTGFDQAEWSCDGPSKQFEPQERKLPDGALELLNVDTTGITDDSNQYPVLQKYGAAGLSAALSSVSFCRIATCARQLDGLPNLS</sequence>
<name>A0ABR5J867_9ACTN</name>
<organism evidence="2 3">
    <name type="scientific">Streptomyces varsoviensis</name>
    <dbReference type="NCBI Taxonomy" id="67373"/>
    <lineage>
        <taxon>Bacteria</taxon>
        <taxon>Bacillati</taxon>
        <taxon>Actinomycetota</taxon>
        <taxon>Actinomycetes</taxon>
        <taxon>Kitasatosporales</taxon>
        <taxon>Streptomycetaceae</taxon>
        <taxon>Streptomyces</taxon>
    </lineage>
</organism>